<comment type="caution">
    <text evidence="1">The sequence shown here is derived from an EMBL/GenBank/DDBJ whole genome shotgun (WGS) entry which is preliminary data.</text>
</comment>
<evidence type="ECO:0000313" key="2">
    <source>
        <dbReference type="EMBL" id="KAF3141779.1"/>
    </source>
</evidence>
<accession>A0A7C8IZF8</accession>
<dbReference type="EMBL" id="WIQW01000170">
    <property type="protein sequence ID" value="KAF3078544.1"/>
    <property type="molecule type" value="Genomic_DNA"/>
</dbReference>
<gene>
    <name evidence="1" type="ORF">TWF102_003477</name>
    <name evidence="2" type="ORF">TWF703_001801</name>
</gene>
<protein>
    <submittedName>
        <fullName evidence="1">Uncharacterized protein</fullName>
    </submittedName>
</protein>
<dbReference type="EMBL" id="WIQZ01000013">
    <property type="protein sequence ID" value="KAF3141779.1"/>
    <property type="molecule type" value="Genomic_DNA"/>
</dbReference>
<evidence type="ECO:0000313" key="4">
    <source>
        <dbReference type="Proteomes" id="UP000480548"/>
    </source>
</evidence>
<evidence type="ECO:0000313" key="1">
    <source>
        <dbReference type="EMBL" id="KAF3078544.1"/>
    </source>
</evidence>
<name>A0A7C8IZF8_ORBOL</name>
<proteinExistence type="predicted"/>
<reference evidence="3 4" key="1">
    <citation type="submission" date="2019-06" db="EMBL/GenBank/DDBJ databases">
        <authorList>
            <person name="Palmer J.M."/>
        </authorList>
    </citation>
    <scope>NUCLEOTIDE SEQUENCE [LARGE SCALE GENOMIC DNA]</scope>
    <source>
        <strain evidence="1 3">TWF102</strain>
        <strain evidence="2 4">TWF703</strain>
    </source>
</reference>
<dbReference type="Proteomes" id="UP000475325">
    <property type="component" value="Unassembled WGS sequence"/>
</dbReference>
<dbReference type="Proteomes" id="UP000480548">
    <property type="component" value="Unassembled WGS sequence"/>
</dbReference>
<sequence>MSENCALTRFKTKRPYTRPKFARMVVPHLHSVKYSICGHYLSNYIFIKGEGTDADKCCCRRIDPMKLSFNSKEQIMRRITERVIHGRCSPCNQQTEELLERLRLEEDRENDTCTAILARIAANAGDFGWEELTEDWVPVLEEKKEDI</sequence>
<evidence type="ECO:0000313" key="3">
    <source>
        <dbReference type="Proteomes" id="UP000475325"/>
    </source>
</evidence>
<organism evidence="1 3">
    <name type="scientific">Orbilia oligospora</name>
    <name type="common">Nematode-trapping fungus</name>
    <name type="synonym">Arthrobotrys oligospora</name>
    <dbReference type="NCBI Taxonomy" id="2813651"/>
    <lineage>
        <taxon>Eukaryota</taxon>
        <taxon>Fungi</taxon>
        <taxon>Dikarya</taxon>
        <taxon>Ascomycota</taxon>
        <taxon>Pezizomycotina</taxon>
        <taxon>Orbiliomycetes</taxon>
        <taxon>Orbiliales</taxon>
        <taxon>Orbiliaceae</taxon>
        <taxon>Orbilia</taxon>
    </lineage>
</organism>
<dbReference type="AlphaFoldDB" id="A0A7C8IZF8"/>